<proteinExistence type="predicted"/>
<reference evidence="2" key="1">
    <citation type="submission" date="2020-10" db="EMBL/GenBank/DDBJ databases">
        <title>Unveiling of a novel bifunctional photoreceptor, Dualchrome1, isolated from a cosmopolitan green alga.</title>
        <authorList>
            <person name="Suzuki S."/>
            <person name="Kawachi M."/>
        </authorList>
    </citation>
    <scope>NUCLEOTIDE SEQUENCE</scope>
    <source>
        <strain evidence="2">NIES 2893</strain>
    </source>
</reference>
<dbReference type="AlphaFoldDB" id="A0A830HSN2"/>
<evidence type="ECO:0000256" key="1">
    <source>
        <dbReference type="SAM" id="Phobius"/>
    </source>
</evidence>
<dbReference type="OrthoDB" id="411451at2759"/>
<evidence type="ECO:0000313" key="2">
    <source>
        <dbReference type="EMBL" id="GHP09705.1"/>
    </source>
</evidence>
<organism evidence="2 3">
    <name type="scientific">Pycnococcus provasolii</name>
    <dbReference type="NCBI Taxonomy" id="41880"/>
    <lineage>
        <taxon>Eukaryota</taxon>
        <taxon>Viridiplantae</taxon>
        <taxon>Chlorophyta</taxon>
        <taxon>Pseudoscourfieldiophyceae</taxon>
        <taxon>Pseudoscourfieldiales</taxon>
        <taxon>Pycnococcaceae</taxon>
        <taxon>Pycnococcus</taxon>
    </lineage>
</organism>
<protein>
    <recommendedName>
        <fullName evidence="4">Aspartyl/asparaginy/proline hydroxylase domain-containing protein</fullName>
    </recommendedName>
</protein>
<evidence type="ECO:0000313" key="3">
    <source>
        <dbReference type="Proteomes" id="UP000660262"/>
    </source>
</evidence>
<keyword evidence="1" id="KW-1133">Transmembrane helix</keyword>
<name>A0A830HSN2_9CHLO</name>
<evidence type="ECO:0008006" key="4">
    <source>
        <dbReference type="Google" id="ProtNLM"/>
    </source>
</evidence>
<keyword evidence="1" id="KW-0472">Membrane</keyword>
<accession>A0A830HSN2</accession>
<sequence length="459" mass="52819">MRGNAIERHSTVDLAYGSSSLSRARDSKSKKFIRRIVIRLMHWRRHGRVVVLFFLLLGFFWLLLGRTYPYRDLDLDRPASASRERLRGTPRSAAGLPAARVNALRASYLQLLKQDNACISLAQTQQPNAQTEWQLHDLEVQNQSADLDTWNELHGDEPPVQTIWQRVDIKELKHAVANLPTNAWTRIGQERTNAVFLGRAVHMNHSKPGVESIHLIMSDNAAHNVYVFPWWWDENVSPFRKLVMRVLCEVMAPLGYGANTERHLLRVQLARMAPRSAINMHQDSGRWAEDAHRLHVPLIVPKEANGDGHYYFEVRIPNNSKSMKKGKSMVNAYLRNITVDEGLVFELNNVLAHRLSVGKDERVHLLVDFLENPLPPKHIVVLDRAQRCMYGKKDKLSFSRKQYGVDCSRNYTMVDEVKYELTTKDVTPQEVMDIIYGDEAESHMKQLIHDAPELFELSQ</sequence>
<feature type="transmembrane region" description="Helical" evidence="1">
    <location>
        <begin position="49"/>
        <end position="68"/>
    </location>
</feature>
<dbReference type="Gene3D" id="2.60.120.330">
    <property type="entry name" value="B-lactam Antibiotic, Isopenicillin N Synthase, Chain"/>
    <property type="match status" value="1"/>
</dbReference>
<gene>
    <name evidence="2" type="ORF">PPROV_000844000</name>
</gene>
<keyword evidence="3" id="KW-1185">Reference proteome</keyword>
<dbReference type="EMBL" id="BNJQ01000026">
    <property type="protein sequence ID" value="GHP09705.1"/>
    <property type="molecule type" value="Genomic_DNA"/>
</dbReference>
<comment type="caution">
    <text evidence="2">The sequence shown here is derived from an EMBL/GenBank/DDBJ whole genome shotgun (WGS) entry which is preliminary data.</text>
</comment>
<keyword evidence="1" id="KW-0812">Transmembrane</keyword>
<dbReference type="Proteomes" id="UP000660262">
    <property type="component" value="Unassembled WGS sequence"/>
</dbReference>
<dbReference type="InterPro" id="IPR027443">
    <property type="entry name" value="IPNS-like_sf"/>
</dbReference>